<name>A0A7S7NRX6_PALFE</name>
<accession>A0A7S7NRX6</accession>
<dbReference type="EMBL" id="CP063849">
    <property type="protein sequence ID" value="QOY88648.1"/>
    <property type="molecule type" value="Genomic_DNA"/>
</dbReference>
<dbReference type="RefSeq" id="WP_194450310.1">
    <property type="nucleotide sequence ID" value="NZ_CP063849.1"/>
</dbReference>
<organism evidence="2 3">
    <name type="scientific">Paludibaculum fermentans</name>
    <dbReference type="NCBI Taxonomy" id="1473598"/>
    <lineage>
        <taxon>Bacteria</taxon>
        <taxon>Pseudomonadati</taxon>
        <taxon>Acidobacteriota</taxon>
        <taxon>Terriglobia</taxon>
        <taxon>Bryobacterales</taxon>
        <taxon>Bryobacteraceae</taxon>
        <taxon>Paludibaculum</taxon>
    </lineage>
</organism>
<dbReference type="InterPro" id="IPR021327">
    <property type="entry name" value="DUF2934"/>
</dbReference>
<protein>
    <submittedName>
        <fullName evidence="2">DUF2934 domain-containing protein</fullName>
    </submittedName>
</protein>
<evidence type="ECO:0000313" key="3">
    <source>
        <dbReference type="Proteomes" id="UP000593892"/>
    </source>
</evidence>
<evidence type="ECO:0000313" key="2">
    <source>
        <dbReference type="EMBL" id="QOY88648.1"/>
    </source>
</evidence>
<gene>
    <name evidence="2" type="ORF">IRI77_01415</name>
</gene>
<dbReference type="KEGG" id="pfer:IRI77_01415"/>
<feature type="region of interest" description="Disordered" evidence="1">
    <location>
        <begin position="1"/>
        <end position="51"/>
    </location>
</feature>
<dbReference type="Pfam" id="PF11154">
    <property type="entry name" value="DUF2934"/>
    <property type="match status" value="1"/>
</dbReference>
<evidence type="ECO:0000256" key="1">
    <source>
        <dbReference type="SAM" id="MobiDB-lite"/>
    </source>
</evidence>
<dbReference type="Proteomes" id="UP000593892">
    <property type="component" value="Chromosome"/>
</dbReference>
<keyword evidence="3" id="KW-1185">Reference proteome</keyword>
<sequence>MTSKKKTTSESEIVKAAETAPATKSKTEKSKATKTTAAAKSSAATHKPATRKPVAAKAAVAAASAAAPVAAAVATQAAPVAKAAFDPRAYQQEIATEAYFQWVNRGGGDGGEREDWLRAVEIVRARYE</sequence>
<reference evidence="2 3" key="1">
    <citation type="submission" date="2020-10" db="EMBL/GenBank/DDBJ databases">
        <title>Complete genome sequence of Paludibaculum fermentans P105T, a facultatively anaerobic acidobacterium capable of dissimilatory Fe(III) reduction.</title>
        <authorList>
            <person name="Dedysh S.N."/>
            <person name="Beletsky A.V."/>
            <person name="Kulichevskaya I.S."/>
            <person name="Mardanov A.V."/>
            <person name="Ravin N.V."/>
        </authorList>
    </citation>
    <scope>NUCLEOTIDE SEQUENCE [LARGE SCALE GENOMIC DNA]</scope>
    <source>
        <strain evidence="2 3">P105</strain>
    </source>
</reference>
<feature type="compositionally biased region" description="Low complexity" evidence="1">
    <location>
        <begin position="33"/>
        <end position="51"/>
    </location>
</feature>
<dbReference type="AlphaFoldDB" id="A0A7S7NRX6"/>
<proteinExistence type="predicted"/>